<sequence>MFLLGRRLELQSTFSIYNDPPNVGLWMIPITNTCFS</sequence>
<proteinExistence type="predicted"/>
<organism evidence="1">
    <name type="scientific">Rhizophora mucronata</name>
    <name type="common">Asiatic mangrove</name>
    <dbReference type="NCBI Taxonomy" id="61149"/>
    <lineage>
        <taxon>Eukaryota</taxon>
        <taxon>Viridiplantae</taxon>
        <taxon>Streptophyta</taxon>
        <taxon>Embryophyta</taxon>
        <taxon>Tracheophyta</taxon>
        <taxon>Spermatophyta</taxon>
        <taxon>Magnoliopsida</taxon>
        <taxon>eudicotyledons</taxon>
        <taxon>Gunneridae</taxon>
        <taxon>Pentapetalae</taxon>
        <taxon>rosids</taxon>
        <taxon>fabids</taxon>
        <taxon>Malpighiales</taxon>
        <taxon>Rhizophoraceae</taxon>
        <taxon>Rhizophora</taxon>
    </lineage>
</organism>
<reference evidence="1" key="1">
    <citation type="submission" date="2018-02" db="EMBL/GenBank/DDBJ databases">
        <title>Rhizophora mucronata_Transcriptome.</title>
        <authorList>
            <person name="Meera S.P."/>
            <person name="Sreeshan A."/>
            <person name="Augustine A."/>
        </authorList>
    </citation>
    <scope>NUCLEOTIDE SEQUENCE</scope>
    <source>
        <tissue evidence="1">Leaf</tissue>
    </source>
</reference>
<accession>A0A2P2P9J7</accession>
<dbReference type="EMBL" id="GGEC01070829">
    <property type="protein sequence ID" value="MBX51313.1"/>
    <property type="molecule type" value="Transcribed_RNA"/>
</dbReference>
<protein>
    <submittedName>
        <fullName evidence="1">Uncharacterized protein</fullName>
    </submittedName>
</protein>
<name>A0A2P2P9J7_RHIMU</name>
<dbReference type="AlphaFoldDB" id="A0A2P2P9J7"/>
<evidence type="ECO:0000313" key="1">
    <source>
        <dbReference type="EMBL" id="MBX51313.1"/>
    </source>
</evidence>